<keyword evidence="3" id="KW-0809">Transit peptide</keyword>
<protein>
    <recommendedName>
        <fullName evidence="4">rRNA methyltransferase 1, mitochondrial</fullName>
    </recommendedName>
</protein>
<dbReference type="GO" id="GO:0003723">
    <property type="term" value="F:RNA binding"/>
    <property type="evidence" value="ECO:0007669"/>
    <property type="project" value="InterPro"/>
</dbReference>
<evidence type="ECO:0000313" key="7">
    <source>
        <dbReference type="Proteomes" id="UP000286801"/>
    </source>
</evidence>
<dbReference type="InterPro" id="IPR029026">
    <property type="entry name" value="tRNA_m1G_MTases_N"/>
</dbReference>
<dbReference type="InterPro" id="IPR029064">
    <property type="entry name" value="Ribosomal_eL30-like_sf"/>
</dbReference>
<dbReference type="InterPro" id="IPR001537">
    <property type="entry name" value="SpoU_MeTrfase"/>
</dbReference>
<feature type="non-terminal residue" evidence="6">
    <location>
        <position position="180"/>
    </location>
</feature>
<dbReference type="InterPro" id="IPR029028">
    <property type="entry name" value="Alpha/beta_knot_MTases"/>
</dbReference>
<dbReference type="InterPro" id="IPR013123">
    <property type="entry name" value="SpoU_subst-bd"/>
</dbReference>
<dbReference type="Gene3D" id="3.40.1280.10">
    <property type="match status" value="1"/>
</dbReference>
<reference evidence="6 7" key="1">
    <citation type="submission" date="2018-06" db="EMBL/GenBank/DDBJ databases">
        <title>Combined omics and stable isotope probing to characterize newly discovered Mariana Back-Arc vent microbial communities.</title>
        <authorList>
            <person name="Trembath-Reichert E."/>
            <person name="Huber J.A."/>
        </authorList>
    </citation>
    <scope>NUCLEOTIDE SEQUENCE [LARGE SCALE GENOMIC DNA]</scope>
    <source>
        <strain evidence="6">MAG 63_1</strain>
    </source>
</reference>
<dbReference type="Pfam" id="PF00588">
    <property type="entry name" value="SpoU_methylase"/>
    <property type="match status" value="1"/>
</dbReference>
<dbReference type="PANTHER" id="PTHR46103:SF1">
    <property type="entry name" value="RRNA METHYLTRANSFERASE 1, MITOCHONDRIAL"/>
    <property type="match status" value="1"/>
</dbReference>
<proteinExistence type="predicted"/>
<dbReference type="Gene3D" id="3.30.1330.30">
    <property type="match status" value="1"/>
</dbReference>
<dbReference type="GO" id="GO:0016435">
    <property type="term" value="F:rRNA (guanine) methyltransferase activity"/>
    <property type="evidence" value="ECO:0007669"/>
    <property type="project" value="TreeGrafter"/>
</dbReference>
<evidence type="ECO:0000256" key="2">
    <source>
        <dbReference type="ARBA" id="ARBA00022679"/>
    </source>
</evidence>
<evidence type="ECO:0000313" key="6">
    <source>
        <dbReference type="EMBL" id="RTZ81562.1"/>
    </source>
</evidence>
<sequence>MNRKKGAKLKERTELLYGIQPVLGALQHSKRLLNQLYLKKDADSSERLREIRILAEKIKLPVSEVPVSQLTVMCPDAVHQGVVLRCGFLPFTSMPDFPQSAVATQPLLVVLDQIEDPHNLGAIIRTCGFFGVNAVVVTQDHSSGLTPVASKASAGVLEWLPVISVTNLARFLNVQKTKGF</sequence>
<dbReference type="InterPro" id="IPR047182">
    <property type="entry name" value="MRM1"/>
</dbReference>
<dbReference type="GO" id="GO:0005737">
    <property type="term" value="C:cytoplasm"/>
    <property type="evidence" value="ECO:0007669"/>
    <property type="project" value="UniProtKB-ARBA"/>
</dbReference>
<evidence type="ECO:0000256" key="4">
    <source>
        <dbReference type="ARBA" id="ARBA00034881"/>
    </source>
</evidence>
<dbReference type="SUPFAM" id="SSF75217">
    <property type="entry name" value="alpha/beta knot"/>
    <property type="match status" value="1"/>
</dbReference>
<dbReference type="Proteomes" id="UP000286801">
    <property type="component" value="Unassembled WGS sequence"/>
</dbReference>
<dbReference type="SUPFAM" id="SSF55315">
    <property type="entry name" value="L30e-like"/>
    <property type="match status" value="1"/>
</dbReference>
<accession>A0A432GCQ5</accession>
<dbReference type="EMBL" id="QNZL01000023">
    <property type="protein sequence ID" value="RTZ81562.1"/>
    <property type="molecule type" value="Genomic_DNA"/>
</dbReference>
<dbReference type="Pfam" id="PF08032">
    <property type="entry name" value="SpoU_sub_bind"/>
    <property type="match status" value="1"/>
</dbReference>
<comment type="caution">
    <text evidence="6">The sequence shown here is derived from an EMBL/GenBank/DDBJ whole genome shotgun (WGS) entry which is preliminary data.</text>
</comment>
<evidence type="ECO:0000256" key="1">
    <source>
        <dbReference type="ARBA" id="ARBA00022603"/>
    </source>
</evidence>
<evidence type="ECO:0000259" key="5">
    <source>
        <dbReference type="SMART" id="SM00967"/>
    </source>
</evidence>
<organism evidence="6 7">
    <name type="scientific">SAR324 cluster bacterium</name>
    <dbReference type="NCBI Taxonomy" id="2024889"/>
    <lineage>
        <taxon>Bacteria</taxon>
        <taxon>Deltaproteobacteria</taxon>
        <taxon>SAR324 cluster</taxon>
    </lineage>
</organism>
<gene>
    <name evidence="6" type="ORF">DSY97_00760</name>
</gene>
<feature type="domain" description="RNA 2-O ribose methyltransferase substrate binding" evidence="5">
    <location>
        <begin position="15"/>
        <end position="92"/>
    </location>
</feature>
<dbReference type="AlphaFoldDB" id="A0A432GCQ5"/>
<keyword evidence="2 6" id="KW-0808">Transferase</keyword>
<dbReference type="PANTHER" id="PTHR46103">
    <property type="entry name" value="RRNA METHYLTRANSFERASE 1, MITOCHONDRIAL"/>
    <property type="match status" value="1"/>
</dbReference>
<evidence type="ECO:0000256" key="3">
    <source>
        <dbReference type="ARBA" id="ARBA00022946"/>
    </source>
</evidence>
<name>A0A432GCQ5_9DELT</name>
<dbReference type="SMART" id="SM00967">
    <property type="entry name" value="SpoU_sub_bind"/>
    <property type="match status" value="1"/>
</dbReference>
<keyword evidence="1 6" id="KW-0489">Methyltransferase</keyword>